<evidence type="ECO:0000313" key="1">
    <source>
        <dbReference type="EMBL" id="KKL70440.1"/>
    </source>
</evidence>
<accession>A0A0F9GM02</accession>
<dbReference type="EMBL" id="LAZR01025893">
    <property type="protein sequence ID" value="KKL70440.1"/>
    <property type="molecule type" value="Genomic_DNA"/>
</dbReference>
<organism evidence="1">
    <name type="scientific">marine sediment metagenome</name>
    <dbReference type="NCBI Taxonomy" id="412755"/>
    <lineage>
        <taxon>unclassified sequences</taxon>
        <taxon>metagenomes</taxon>
        <taxon>ecological metagenomes</taxon>
    </lineage>
</organism>
<protein>
    <submittedName>
        <fullName evidence="1">Uncharacterized protein</fullName>
    </submittedName>
</protein>
<reference evidence="1" key="1">
    <citation type="journal article" date="2015" name="Nature">
        <title>Complex archaea that bridge the gap between prokaryotes and eukaryotes.</title>
        <authorList>
            <person name="Spang A."/>
            <person name="Saw J.H."/>
            <person name="Jorgensen S.L."/>
            <person name="Zaremba-Niedzwiedzka K."/>
            <person name="Martijn J."/>
            <person name="Lind A.E."/>
            <person name="van Eijk R."/>
            <person name="Schleper C."/>
            <person name="Guy L."/>
            <person name="Ettema T.J."/>
        </authorList>
    </citation>
    <scope>NUCLEOTIDE SEQUENCE</scope>
</reference>
<gene>
    <name evidence="1" type="ORF">LCGC14_2104910</name>
</gene>
<feature type="non-terminal residue" evidence="1">
    <location>
        <position position="265"/>
    </location>
</feature>
<proteinExistence type="predicted"/>
<sequence length="265" mass="31185">MDTLTMIQNEIDKRDKRYKVMDRTRDRVYNTPYVMTKLDGKTPLDDVVNVTMPYAPIIANTVINDIMESFLQVVIEGDISATQNNYIEGFLRDNREETDEILRKLGFPPLFEWWSNHVCIRSYIGVRWVSQIVDGQYVIDCLPVDMRYTPYEYGNDGKNWVANITYRSESEIRAEYAKELEKKGHNTLRSTKLDIEVKDWWSTEKNEVYIDDVLIREQKNPFDEPPFVISAPATGFMLRDKGYIEHESEDILFLIRDVLDEINRS</sequence>
<comment type="caution">
    <text evidence="1">The sequence shown here is derived from an EMBL/GenBank/DDBJ whole genome shotgun (WGS) entry which is preliminary data.</text>
</comment>
<name>A0A0F9GM02_9ZZZZ</name>
<dbReference type="AlphaFoldDB" id="A0A0F9GM02"/>